<reference evidence="15 16" key="1">
    <citation type="journal article" date="2010" name="Stand. Genomic Sci.">
        <title>Complete genome sequence of Methanoplanus petrolearius type strain (SEBR 4847).</title>
        <authorList>
            <person name="Brambilla E."/>
            <person name="Djao O.D."/>
            <person name="Daligault H."/>
            <person name="Lapidus A."/>
            <person name="Lucas S."/>
            <person name="Hammon N."/>
            <person name="Nolan M."/>
            <person name="Tice H."/>
            <person name="Cheng J.F."/>
            <person name="Han C."/>
            <person name="Tapia R."/>
            <person name="Goodwin L."/>
            <person name="Pitluck S."/>
            <person name="Liolios K."/>
            <person name="Ivanova N."/>
            <person name="Mavromatis K."/>
            <person name="Mikhailova N."/>
            <person name="Pati A."/>
            <person name="Chen A."/>
            <person name="Palaniappan K."/>
            <person name="Land M."/>
            <person name="Hauser L."/>
            <person name="Chang Y.J."/>
            <person name="Jeffries C.D."/>
            <person name="Rohde M."/>
            <person name="Spring S."/>
            <person name="Sikorski J."/>
            <person name="Goker M."/>
            <person name="Woyke T."/>
            <person name="Bristow J."/>
            <person name="Eisen J.A."/>
            <person name="Markowitz V."/>
            <person name="Hugenholtz P."/>
            <person name="Kyrpides N.C."/>
            <person name="Klenk H.P."/>
        </authorList>
    </citation>
    <scope>NUCLEOTIDE SEQUENCE [LARGE SCALE GENOMIC DNA]</scope>
    <source>
        <strain evidence="16">DSM 11571 / OCM 486 / SEBR 4847</strain>
    </source>
</reference>
<dbReference type="InterPro" id="IPR008927">
    <property type="entry name" value="6-PGluconate_DH-like_C_sf"/>
</dbReference>
<keyword evidence="16" id="KW-1185">Reference proteome</keyword>
<feature type="domain" description="Ketopantoate reductase N-terminal" evidence="13">
    <location>
        <begin position="3"/>
        <end position="146"/>
    </location>
</feature>
<dbReference type="InterPro" id="IPR013332">
    <property type="entry name" value="KPR_N"/>
</dbReference>
<dbReference type="GO" id="GO:0050661">
    <property type="term" value="F:NADP binding"/>
    <property type="evidence" value="ECO:0007669"/>
    <property type="project" value="TreeGrafter"/>
</dbReference>
<dbReference type="GO" id="GO:0015940">
    <property type="term" value="P:pantothenate biosynthetic process"/>
    <property type="evidence" value="ECO:0007669"/>
    <property type="project" value="InterPro"/>
</dbReference>
<comment type="function">
    <text evidence="12">Catalyzes the NADPH-dependent reduction of ketopantoate into pantoic acid.</text>
</comment>
<dbReference type="EMBL" id="CP002117">
    <property type="protein sequence ID" value="ADN36674.1"/>
    <property type="molecule type" value="Genomic_DNA"/>
</dbReference>
<dbReference type="PANTHER" id="PTHR43765">
    <property type="entry name" value="2-DEHYDROPANTOATE 2-REDUCTASE-RELATED"/>
    <property type="match status" value="1"/>
</dbReference>
<gene>
    <name evidence="15" type="ordered locus">Mpet_1923</name>
</gene>
<dbReference type="InterPro" id="IPR036291">
    <property type="entry name" value="NAD(P)-bd_dom_sf"/>
</dbReference>
<evidence type="ECO:0000256" key="11">
    <source>
        <dbReference type="ARBA" id="ARBA00056765"/>
    </source>
</evidence>
<dbReference type="STRING" id="679926.Mpet_1923"/>
<evidence type="ECO:0000256" key="3">
    <source>
        <dbReference type="ARBA" id="ARBA00013014"/>
    </source>
</evidence>
<dbReference type="SUPFAM" id="SSF51735">
    <property type="entry name" value="NAD(P)-binding Rossmann-fold domains"/>
    <property type="match status" value="1"/>
</dbReference>
<dbReference type="GO" id="GO:0015937">
    <property type="term" value="P:coenzyme A biosynthetic process"/>
    <property type="evidence" value="ECO:0007669"/>
    <property type="project" value="UniProtKB-UniPathway"/>
</dbReference>
<evidence type="ECO:0000256" key="4">
    <source>
        <dbReference type="ARBA" id="ARBA00019465"/>
    </source>
</evidence>
<dbReference type="InterPro" id="IPR003710">
    <property type="entry name" value="ApbA"/>
</dbReference>
<dbReference type="Gene3D" id="3.40.50.720">
    <property type="entry name" value="NAD(P)-binding Rossmann-like Domain"/>
    <property type="match status" value="1"/>
</dbReference>
<evidence type="ECO:0000259" key="14">
    <source>
        <dbReference type="Pfam" id="PF08546"/>
    </source>
</evidence>
<comment type="similarity">
    <text evidence="2 12">Belongs to the ketopantoate reductase family.</text>
</comment>
<dbReference type="Proteomes" id="UP000006565">
    <property type="component" value="Chromosome"/>
</dbReference>
<comment type="catalytic activity">
    <reaction evidence="10">
        <text>(R)-pantoate + NAD(+) = 2-dehydropantoate + NADH + H(+)</text>
        <dbReference type="Rhea" id="RHEA:61292"/>
        <dbReference type="ChEBI" id="CHEBI:11561"/>
        <dbReference type="ChEBI" id="CHEBI:15378"/>
        <dbReference type="ChEBI" id="CHEBI:15980"/>
        <dbReference type="ChEBI" id="CHEBI:57540"/>
        <dbReference type="ChEBI" id="CHEBI:57945"/>
    </reaction>
    <physiologicalReaction direction="right-to-left" evidence="10">
        <dbReference type="Rhea" id="RHEA:61294"/>
    </physiologicalReaction>
</comment>
<accession>E1RJ04</accession>
<evidence type="ECO:0000256" key="10">
    <source>
        <dbReference type="ARBA" id="ARBA00048196"/>
    </source>
</evidence>
<dbReference type="Pfam" id="PF02558">
    <property type="entry name" value="ApbA"/>
    <property type="match status" value="1"/>
</dbReference>
<evidence type="ECO:0000256" key="12">
    <source>
        <dbReference type="RuleBase" id="RU362068"/>
    </source>
</evidence>
<name>E1RJ04_METP4</name>
<comment type="pathway">
    <text evidence="1 12">Cofactor biosynthesis; coenzyme A biosynthesis.</text>
</comment>
<organism evidence="15 16">
    <name type="scientific">Methanolacinia petrolearia (strain DSM 11571 / OCM 486 / SEBR 4847)</name>
    <name type="common">Methanoplanus petrolearius</name>
    <dbReference type="NCBI Taxonomy" id="679926"/>
    <lineage>
        <taxon>Archaea</taxon>
        <taxon>Methanobacteriati</taxon>
        <taxon>Methanobacteriota</taxon>
        <taxon>Stenosarchaea group</taxon>
        <taxon>Methanomicrobia</taxon>
        <taxon>Methanomicrobiales</taxon>
        <taxon>Methanomicrobiaceae</taxon>
        <taxon>Methanolacinia</taxon>
    </lineage>
</organism>
<evidence type="ECO:0000256" key="9">
    <source>
        <dbReference type="ARBA" id="ARBA00047506"/>
    </source>
</evidence>
<feature type="domain" description="Ketopantoate reductase C-terminal" evidence="14">
    <location>
        <begin position="173"/>
        <end position="299"/>
    </location>
</feature>
<dbReference type="FunFam" id="1.10.1040.10:FF:000017">
    <property type="entry name" value="2-dehydropantoate 2-reductase"/>
    <property type="match status" value="1"/>
</dbReference>
<evidence type="ECO:0000256" key="5">
    <source>
        <dbReference type="ARBA" id="ARBA00022857"/>
    </source>
</evidence>
<keyword evidence="5 12" id="KW-0521">NADP</keyword>
<dbReference type="RefSeq" id="WP_013329851.1">
    <property type="nucleotide sequence ID" value="NC_014507.1"/>
</dbReference>
<evidence type="ECO:0000313" key="16">
    <source>
        <dbReference type="Proteomes" id="UP000006565"/>
    </source>
</evidence>
<dbReference type="KEGG" id="mpi:Mpet_1923"/>
<dbReference type="EC" id="1.1.1.169" evidence="3 12"/>
<dbReference type="PANTHER" id="PTHR43765:SF2">
    <property type="entry name" value="2-DEHYDROPANTOATE 2-REDUCTASE"/>
    <property type="match status" value="1"/>
</dbReference>
<dbReference type="InterPro" id="IPR013752">
    <property type="entry name" value="KPA_reductase"/>
</dbReference>
<comment type="function">
    <text evidence="11">Catalyzes the NAD(P)H-dependent reduction of ketopantoate into pantoic acid.</text>
</comment>
<evidence type="ECO:0000259" key="13">
    <source>
        <dbReference type="Pfam" id="PF02558"/>
    </source>
</evidence>
<evidence type="ECO:0000313" key="15">
    <source>
        <dbReference type="EMBL" id="ADN36674.1"/>
    </source>
</evidence>
<dbReference type="Gene3D" id="1.10.1040.10">
    <property type="entry name" value="N-(1-d-carboxylethyl)-l-norvaline Dehydrogenase, domain 2"/>
    <property type="match status" value="1"/>
</dbReference>
<dbReference type="NCBIfam" id="TIGR00745">
    <property type="entry name" value="apbA_panE"/>
    <property type="match status" value="1"/>
</dbReference>
<dbReference type="UniPathway" id="UPA00241"/>
<dbReference type="GO" id="GO:0005737">
    <property type="term" value="C:cytoplasm"/>
    <property type="evidence" value="ECO:0007669"/>
    <property type="project" value="TreeGrafter"/>
</dbReference>
<evidence type="ECO:0000256" key="2">
    <source>
        <dbReference type="ARBA" id="ARBA00007870"/>
    </source>
</evidence>
<comment type="catalytic activity">
    <reaction evidence="9">
        <text>(R)-pantoate + NADP(+) = 2-dehydropantoate + NADPH + H(+)</text>
        <dbReference type="Rhea" id="RHEA:16233"/>
        <dbReference type="ChEBI" id="CHEBI:11561"/>
        <dbReference type="ChEBI" id="CHEBI:15378"/>
        <dbReference type="ChEBI" id="CHEBI:15980"/>
        <dbReference type="ChEBI" id="CHEBI:57783"/>
        <dbReference type="ChEBI" id="CHEBI:58349"/>
        <dbReference type="EC" id="1.1.1.169"/>
    </reaction>
    <physiologicalReaction direction="right-to-left" evidence="9">
        <dbReference type="Rhea" id="RHEA:16235"/>
    </physiologicalReaction>
</comment>
<evidence type="ECO:0000256" key="7">
    <source>
        <dbReference type="ARBA" id="ARBA00023002"/>
    </source>
</evidence>
<keyword evidence="6 12" id="KW-0173">Coenzyme A biosynthesis</keyword>
<evidence type="ECO:0000256" key="8">
    <source>
        <dbReference type="ARBA" id="ARBA00032024"/>
    </source>
</evidence>
<dbReference type="HOGENOM" id="CLU_031468_0_0_2"/>
<dbReference type="OrthoDB" id="201845at2157"/>
<sequence precursor="true">MKIAFLGAGAVGLSVAGMLSRVCDVYAVCRKRHSDAIQSQGLILSGIWGEHNFRFPCGETLPPDEKFDYIFITSKSQDTREICRTNSEAIKDSSVISLQNGIGNEEIISEFTDSVIGGMIITGFEWRGNGKVHVSVQAAPMRIGRFPSGPDKDVNSLADIIQKAGIDVITDENIRGALWGKTMYNCALNPIGAIMQVPYGELLNDNAWSVIRDIVHEAFDVCRAEGVTLEWSSPDKYLAFLHDTQIPSTAEHHSSMYQDISAGKKTEIDFINGAIVEKGNLHNIDTPVNRTIVNMIKFRESLNK</sequence>
<dbReference type="AlphaFoldDB" id="E1RJ04"/>
<evidence type="ECO:0000256" key="6">
    <source>
        <dbReference type="ARBA" id="ARBA00022993"/>
    </source>
</evidence>
<dbReference type="GO" id="GO:0008677">
    <property type="term" value="F:2-dehydropantoate 2-reductase activity"/>
    <property type="evidence" value="ECO:0007669"/>
    <property type="project" value="UniProtKB-EC"/>
</dbReference>
<dbReference type="Pfam" id="PF08546">
    <property type="entry name" value="ApbA_C"/>
    <property type="match status" value="1"/>
</dbReference>
<proteinExistence type="inferred from homology"/>
<dbReference type="InterPro" id="IPR050838">
    <property type="entry name" value="Ketopantoate_reductase"/>
</dbReference>
<dbReference type="GeneID" id="9744400"/>
<dbReference type="InterPro" id="IPR013328">
    <property type="entry name" value="6PGD_dom2"/>
</dbReference>
<protein>
    <recommendedName>
        <fullName evidence="4 12">2-dehydropantoate 2-reductase</fullName>
        <ecNumber evidence="3 12">1.1.1.169</ecNumber>
    </recommendedName>
    <alternativeName>
        <fullName evidence="8 12">Ketopantoate reductase</fullName>
    </alternativeName>
</protein>
<dbReference type="SUPFAM" id="SSF48179">
    <property type="entry name" value="6-phosphogluconate dehydrogenase C-terminal domain-like"/>
    <property type="match status" value="1"/>
</dbReference>
<evidence type="ECO:0000256" key="1">
    <source>
        <dbReference type="ARBA" id="ARBA00004724"/>
    </source>
</evidence>
<keyword evidence="7 12" id="KW-0560">Oxidoreductase</keyword>
<dbReference type="eggNOG" id="arCOG04139">
    <property type="taxonomic scope" value="Archaea"/>
</dbReference>